<evidence type="ECO:0000313" key="2">
    <source>
        <dbReference type="EMBL" id="AEX84660.1"/>
    </source>
</evidence>
<evidence type="ECO:0000313" key="3">
    <source>
        <dbReference type="Proteomes" id="UP000007161"/>
    </source>
</evidence>
<sequence>MSFISNLTFSEFNEYISKIFDLIIKKVRADSGSILVLDENENIIYKAEKNLTIEIEKISVGEIDRLVSRMKKPVILEDLSEFPDLKGKKREEIKSSIIFPMYFKDKLIGFLNLNRKNSSFINKDIEIIKEQEVFLIPTIYNIVLLEEINKERRKFNRFIIALKIMIDSYSNSKNTFEFLGKVLSAVKKELNAKITFVFHDSQYTGKGIRFGDKVLEIVYGENYDIEYVEKIEEFFKSILLLKHLEEITKTIDVYSENSKEILMMNFVSWELLQEVNSTLTSLNMIAFMLKDKDPRLAENIKETVKRLQSASDKYKSKFFKDKKIELVDIYDLLEDIGKRIKIFLPDIDFKILNIFHTKIYFQKEIISNAFFSIFLTILKDLKTDKNISFEISHEKISLREIKVIITAYPINMSISEEKIKELFKIPFGIFENYHIKSNVQINEDKIILDFIIPKK</sequence>
<keyword evidence="3" id="KW-1185">Reference proteome</keyword>
<dbReference type="SUPFAM" id="SSF55781">
    <property type="entry name" value="GAF domain-like"/>
    <property type="match status" value="1"/>
</dbReference>
<organism evidence="2 3">
    <name type="scientific">Marinitoga piezophila (strain DSM 14283 / JCM 11233 / KA3)</name>
    <dbReference type="NCBI Taxonomy" id="443254"/>
    <lineage>
        <taxon>Bacteria</taxon>
        <taxon>Thermotogati</taxon>
        <taxon>Thermotogota</taxon>
        <taxon>Thermotogae</taxon>
        <taxon>Petrotogales</taxon>
        <taxon>Petrotogaceae</taxon>
        <taxon>Marinitoga</taxon>
    </lineage>
</organism>
<dbReference type="OrthoDB" id="49584at2"/>
<reference evidence="2 3" key="1">
    <citation type="journal article" date="2012" name="J. Bacteriol.">
        <title>Complete Genome Sequence of the Thermophilic, Piezophilic, Heterotrophic Bacterium Marinitoga piezophila KA3.</title>
        <authorList>
            <person name="Lucas S."/>
            <person name="Han J."/>
            <person name="Lapidus A."/>
            <person name="Cheng J.F."/>
            <person name="Goodwin L.A."/>
            <person name="Pitluck S."/>
            <person name="Peters L."/>
            <person name="Mikhailova N."/>
            <person name="Teshima H."/>
            <person name="Detter J.C."/>
            <person name="Han C."/>
            <person name="Tapia R."/>
            <person name="Land M."/>
            <person name="Hauser L."/>
            <person name="Kyrpides N.C."/>
            <person name="Ivanova N."/>
            <person name="Pagani I."/>
            <person name="Vannier P."/>
            <person name="Oger P."/>
            <person name="Bartlett D.H."/>
            <person name="Noll K.M."/>
            <person name="Woyke T."/>
            <person name="Jebbar M."/>
        </authorList>
    </citation>
    <scope>NUCLEOTIDE SEQUENCE [LARGE SCALE GENOMIC DNA]</scope>
    <source>
        <strain evidence="3">DSM 14283 / JCM 11233 / KA3</strain>
    </source>
</reference>
<reference evidence="3" key="2">
    <citation type="submission" date="2012-01" db="EMBL/GenBank/DDBJ databases">
        <title>Complete sequence of chromosome of Marinitoga piezophila KA3.</title>
        <authorList>
            <person name="Lucas S."/>
            <person name="Han J."/>
            <person name="Lapidus A."/>
            <person name="Cheng J.-F."/>
            <person name="Goodwin L."/>
            <person name="Pitluck S."/>
            <person name="Peters L."/>
            <person name="Mikhailova N."/>
            <person name="Teshima H."/>
            <person name="Detter J.C."/>
            <person name="Han C."/>
            <person name="Tapia R."/>
            <person name="Land M."/>
            <person name="Hauser L."/>
            <person name="Kyrpides N."/>
            <person name="Ivanova N."/>
            <person name="Pagani I."/>
            <person name="Jebbar M."/>
            <person name="Vannier P."/>
            <person name="Oger P."/>
            <person name="Cario A."/>
            <person name="Bartlett D."/>
            <person name="Noll K.M."/>
            <person name="Woyke T."/>
        </authorList>
    </citation>
    <scope>NUCLEOTIDE SEQUENCE [LARGE SCALE GENOMIC DNA]</scope>
    <source>
        <strain evidence="3">DSM 14283 / JCM 11233 / KA3</strain>
    </source>
</reference>
<dbReference type="Proteomes" id="UP000007161">
    <property type="component" value="Chromosome"/>
</dbReference>
<dbReference type="HOGENOM" id="CLU_601039_0_0_0"/>
<accession>H2J3L6</accession>
<dbReference type="STRING" id="443254.Marpi_0205"/>
<dbReference type="eggNOG" id="COG2203">
    <property type="taxonomic scope" value="Bacteria"/>
</dbReference>
<dbReference type="Pfam" id="PF13185">
    <property type="entry name" value="GAF_2"/>
    <property type="match status" value="1"/>
</dbReference>
<dbReference type="Gene3D" id="3.30.450.40">
    <property type="match status" value="1"/>
</dbReference>
<dbReference type="AlphaFoldDB" id="H2J3L6"/>
<dbReference type="EMBL" id="CP003257">
    <property type="protein sequence ID" value="AEX84660.1"/>
    <property type="molecule type" value="Genomic_DNA"/>
</dbReference>
<dbReference type="InterPro" id="IPR029016">
    <property type="entry name" value="GAF-like_dom_sf"/>
</dbReference>
<dbReference type="KEGG" id="mpz:Marpi_0205"/>
<gene>
    <name evidence="2" type="ordered locus">Marpi_0205</name>
</gene>
<proteinExistence type="predicted"/>
<protein>
    <recommendedName>
        <fullName evidence="1">GAF domain-containing protein</fullName>
    </recommendedName>
</protein>
<evidence type="ECO:0000259" key="1">
    <source>
        <dbReference type="Pfam" id="PF13185"/>
    </source>
</evidence>
<feature type="domain" description="GAF" evidence="1">
    <location>
        <begin position="17"/>
        <end position="129"/>
    </location>
</feature>
<name>H2J3L6_MARPK</name>
<dbReference type="InterPro" id="IPR003018">
    <property type="entry name" value="GAF"/>
</dbReference>
<dbReference type="RefSeq" id="WP_014295732.1">
    <property type="nucleotide sequence ID" value="NC_016751.1"/>
</dbReference>